<accession>A0A151JW60</accession>
<sequence length="107" mass="12402">YFTRAKKSKKSEWCYSNDSQVIKNKRPKGAQGAYMLFFERINHRGFLRGHHAQEGADRVGASGTAEAKGSFSFCSRPWSVYSTTWVHPNEMPGRRFRGMHNVVLRRY</sequence>
<keyword evidence="2" id="KW-1185">Reference proteome</keyword>
<feature type="non-terminal residue" evidence="1">
    <location>
        <position position="1"/>
    </location>
</feature>
<protein>
    <submittedName>
        <fullName evidence="1">Uncharacterized protein</fullName>
    </submittedName>
</protein>
<dbReference type="Proteomes" id="UP000078541">
    <property type="component" value="Unassembled WGS sequence"/>
</dbReference>
<reference evidence="1 2" key="1">
    <citation type="submission" date="2016-03" db="EMBL/GenBank/DDBJ databases">
        <title>Trachymyrmex septentrionalis WGS genome.</title>
        <authorList>
            <person name="Nygaard S."/>
            <person name="Hu H."/>
            <person name="Boomsma J."/>
            <person name="Zhang G."/>
        </authorList>
    </citation>
    <scope>NUCLEOTIDE SEQUENCE [LARGE SCALE GENOMIC DNA]</scope>
    <source>
        <strain evidence="1">Tsep2-gDNA-1</strain>
        <tissue evidence="1">Whole body</tissue>
    </source>
</reference>
<dbReference type="AlphaFoldDB" id="A0A151JW60"/>
<gene>
    <name evidence="1" type="ORF">ALC56_07152</name>
</gene>
<proteinExistence type="predicted"/>
<evidence type="ECO:0000313" key="1">
    <source>
        <dbReference type="EMBL" id="KYN38475.1"/>
    </source>
</evidence>
<organism evidence="1 2">
    <name type="scientific">Trachymyrmex septentrionalis</name>
    <dbReference type="NCBI Taxonomy" id="34720"/>
    <lineage>
        <taxon>Eukaryota</taxon>
        <taxon>Metazoa</taxon>
        <taxon>Ecdysozoa</taxon>
        <taxon>Arthropoda</taxon>
        <taxon>Hexapoda</taxon>
        <taxon>Insecta</taxon>
        <taxon>Pterygota</taxon>
        <taxon>Neoptera</taxon>
        <taxon>Endopterygota</taxon>
        <taxon>Hymenoptera</taxon>
        <taxon>Apocrita</taxon>
        <taxon>Aculeata</taxon>
        <taxon>Formicoidea</taxon>
        <taxon>Formicidae</taxon>
        <taxon>Myrmicinae</taxon>
        <taxon>Trachymyrmex</taxon>
    </lineage>
</organism>
<name>A0A151JW60_9HYME</name>
<dbReference type="EMBL" id="KQ981665">
    <property type="protein sequence ID" value="KYN38475.1"/>
    <property type="molecule type" value="Genomic_DNA"/>
</dbReference>
<evidence type="ECO:0000313" key="2">
    <source>
        <dbReference type="Proteomes" id="UP000078541"/>
    </source>
</evidence>